<dbReference type="PROSITE" id="PS51257">
    <property type="entry name" value="PROKAR_LIPOPROTEIN"/>
    <property type="match status" value="1"/>
</dbReference>
<organism evidence="4 5">
    <name type="scientific">Janibacter alkaliphilus</name>
    <dbReference type="NCBI Taxonomy" id="1069963"/>
    <lineage>
        <taxon>Bacteria</taxon>
        <taxon>Bacillati</taxon>
        <taxon>Actinomycetota</taxon>
        <taxon>Actinomycetes</taxon>
        <taxon>Micrococcales</taxon>
        <taxon>Intrasporangiaceae</taxon>
        <taxon>Janibacter</taxon>
    </lineage>
</organism>
<dbReference type="PANTHER" id="PTHR30290">
    <property type="entry name" value="PERIPLASMIC BINDING COMPONENT OF ABC TRANSPORTER"/>
    <property type="match status" value="1"/>
</dbReference>
<protein>
    <submittedName>
        <fullName evidence="4">Peptide/nickel transport system substrate-binding protein</fullName>
    </submittedName>
</protein>
<dbReference type="GO" id="GO:0043190">
    <property type="term" value="C:ATP-binding cassette (ABC) transporter complex"/>
    <property type="evidence" value="ECO:0007669"/>
    <property type="project" value="InterPro"/>
</dbReference>
<evidence type="ECO:0000256" key="1">
    <source>
        <dbReference type="SAM" id="MobiDB-lite"/>
    </source>
</evidence>
<feature type="compositionally biased region" description="Low complexity" evidence="1">
    <location>
        <begin position="36"/>
        <end position="46"/>
    </location>
</feature>
<sequence>MTGTPTRSRRARLAALAATAGVVLAGCTGGDDQAEETSTPEGPEGELTLLAQGPVDAWDPQRIVDRRTAGVASRLWMRTLTAYPPAEDAAGQRELTGDLATDTGTPNEDLTEWSFTLREGLTWQDGSPITCGDVRYGVSRAFAEDTGSGGYAVTYLDIPKRADGTSTYPGPYGSEGRSSDARKLIADAVECDGQTVTFNLGEPVATFDEIVSVPEFAPYEEAQDEQGDSAHLAFSSGPYMLEEDWTPSDGGTWVRNPEWSEGDDPLREAGPREIVHREGLEPEDALAALAEDDGTRSLMLDPLPPALADQREQLGQDARSVTGDGQLVEYLAPNMESDAFAKQDVRRAFALSTDRRGYVEALGGRDAGGAAWSLLPEILPSAHDAVMDAGPGGDPERAQELLTEAEEDEPVAVTVAYRSDTEGMDEAMQALADGWEAGGFEVTLEPVETDYYEQVGARRTADERDVVWANWGHDYPSAATVLPPLFDNRVNLTSTSLGRNYGQVADTELNEAMDEAGETRGDSARAEAWTEVDTELLRDGAYVPLRQTQVTYVAGSEVTGLGINAAYGGVPDLGSVGVRR</sequence>
<name>A0A852XFG8_9MICO</name>
<feature type="domain" description="Solute-binding protein family 5" evidence="3">
    <location>
        <begin position="94"/>
        <end position="488"/>
    </location>
</feature>
<dbReference type="EMBL" id="JACBZX010000001">
    <property type="protein sequence ID" value="NYG37285.1"/>
    <property type="molecule type" value="Genomic_DNA"/>
</dbReference>
<dbReference type="GO" id="GO:1904680">
    <property type="term" value="F:peptide transmembrane transporter activity"/>
    <property type="evidence" value="ECO:0007669"/>
    <property type="project" value="TreeGrafter"/>
</dbReference>
<evidence type="ECO:0000256" key="2">
    <source>
        <dbReference type="SAM" id="SignalP"/>
    </source>
</evidence>
<evidence type="ECO:0000313" key="4">
    <source>
        <dbReference type="EMBL" id="NYG37285.1"/>
    </source>
</evidence>
<keyword evidence="5" id="KW-1185">Reference proteome</keyword>
<proteinExistence type="predicted"/>
<dbReference type="Pfam" id="PF00496">
    <property type="entry name" value="SBP_bac_5"/>
    <property type="match status" value="1"/>
</dbReference>
<dbReference type="SUPFAM" id="SSF53850">
    <property type="entry name" value="Periplasmic binding protein-like II"/>
    <property type="match status" value="1"/>
</dbReference>
<dbReference type="PANTHER" id="PTHR30290:SF83">
    <property type="entry name" value="ABC TRANSPORTER SUBSTRATE-BINDING PROTEIN"/>
    <property type="match status" value="1"/>
</dbReference>
<feature type="chain" id="PRO_5039083571" evidence="2">
    <location>
        <begin position="26"/>
        <end position="580"/>
    </location>
</feature>
<dbReference type="GO" id="GO:0015833">
    <property type="term" value="P:peptide transport"/>
    <property type="evidence" value="ECO:0007669"/>
    <property type="project" value="TreeGrafter"/>
</dbReference>
<dbReference type="InterPro" id="IPR039424">
    <property type="entry name" value="SBP_5"/>
</dbReference>
<dbReference type="AlphaFoldDB" id="A0A852XFG8"/>
<gene>
    <name evidence="4" type="ORF">BJY28_001754</name>
</gene>
<dbReference type="Gene3D" id="3.10.105.10">
    <property type="entry name" value="Dipeptide-binding Protein, Domain 3"/>
    <property type="match status" value="1"/>
</dbReference>
<dbReference type="Proteomes" id="UP000592181">
    <property type="component" value="Unassembled WGS sequence"/>
</dbReference>
<dbReference type="InterPro" id="IPR030678">
    <property type="entry name" value="Peptide/Ni-bd"/>
</dbReference>
<comment type="caution">
    <text evidence="4">The sequence shown here is derived from an EMBL/GenBank/DDBJ whole genome shotgun (WGS) entry which is preliminary data.</text>
</comment>
<keyword evidence="2" id="KW-0732">Signal</keyword>
<dbReference type="InterPro" id="IPR000914">
    <property type="entry name" value="SBP_5_dom"/>
</dbReference>
<dbReference type="Gene3D" id="3.40.190.10">
    <property type="entry name" value="Periplasmic binding protein-like II"/>
    <property type="match status" value="1"/>
</dbReference>
<accession>A0A852XFG8</accession>
<reference evidence="4 5" key="1">
    <citation type="submission" date="2020-07" db="EMBL/GenBank/DDBJ databases">
        <title>Sequencing the genomes of 1000 actinobacteria strains.</title>
        <authorList>
            <person name="Klenk H.-P."/>
        </authorList>
    </citation>
    <scope>NUCLEOTIDE SEQUENCE [LARGE SCALE GENOMIC DNA]</scope>
    <source>
        <strain evidence="4 5">DSM 24723</strain>
    </source>
</reference>
<dbReference type="PIRSF" id="PIRSF002741">
    <property type="entry name" value="MppA"/>
    <property type="match status" value="1"/>
</dbReference>
<feature type="signal peptide" evidence="2">
    <location>
        <begin position="1"/>
        <end position="25"/>
    </location>
</feature>
<dbReference type="RefSeq" id="WP_179462680.1">
    <property type="nucleotide sequence ID" value="NZ_JACBZX010000001.1"/>
</dbReference>
<evidence type="ECO:0000259" key="3">
    <source>
        <dbReference type="Pfam" id="PF00496"/>
    </source>
</evidence>
<evidence type="ECO:0000313" key="5">
    <source>
        <dbReference type="Proteomes" id="UP000592181"/>
    </source>
</evidence>
<feature type="region of interest" description="Disordered" evidence="1">
    <location>
        <begin position="27"/>
        <end position="46"/>
    </location>
</feature>
<dbReference type="GO" id="GO:0042597">
    <property type="term" value="C:periplasmic space"/>
    <property type="evidence" value="ECO:0007669"/>
    <property type="project" value="UniProtKB-ARBA"/>
</dbReference>